<feature type="compositionally biased region" description="Polar residues" evidence="1">
    <location>
        <begin position="561"/>
        <end position="575"/>
    </location>
</feature>
<proteinExistence type="predicted"/>
<feature type="non-terminal residue" evidence="2">
    <location>
        <position position="1"/>
    </location>
</feature>
<sequence length="1351" mass="148493">LGKAAVDLFNKDSRLTSAGGGEIDRIPLLHNYINALCPDCVAFISQLPKDMEDISLSRVPVAIHTTIMNEVGLSVWSVMADCLTRLAIKHEKLTDSSLNDPNGDPNLTTLFSFLLTPIFLSGNTKHSPPPSVECETLRIMFNLFRAFRQEAVSLTGFFVNSTINRLSLIILALMHSQGSGVKQSLNLRIIANFLVFMVESADISEDIVHDKSTVTSSQWKSEKGRLLDYMLGPVEAISCCLTFMPLEHHEMSISNSVVAFSSQEQESRSRSPLTMRASLSHTLSPSKIFDRVFLEFNQIHRQTPKFPQSVTRNLLHALWLILRRNRSTKKNIFVLIDRCSSGLLVLAKHLELIKPSPTTTTNEALAIIVSAYEAFVTTTCNWILGNFNKPCVVDVAQTLKTLEVDPLVLPQESAQRLLVFFEAAVHLASCPISEVTYRIGLASKKALVVSASFLQGKSVDSVADISRRHKVFIYCLVSIWDTLVTSLDPKYTEIRNRMITVSAQFSMCLASLSVPRISLHNRTNFPAWIPHEKLTDRVEQVQSEESEDVENKVPQEEEQIENPSLDNGGNTPETDQIVTESQSMIEGTENITQVSLPQVSVASSPKRGIRTSTRKPSLPIKKTPLSSRRRLSLPDSSQVSQSLETNAGTSEPKPTELLIQVSEIPISVTTKTSPEDAKSPSRLFPNLSVANILPSLHVADATTRKVIGATPSGRGKKRKITMKRPPTNAIDFEDSSDFVFVPPKDASSAKRVRLTEHQKERKREQRQAYIPPMFNSLDRDSNDAIWALYPSDSQSSMDSNSRLPFDSCAPTLTQSQPQSQPQPQMSTSSVSGLQNESQPTTIISTIPDITDADPNSGFEEETPVRLTVAEINKMPTRTRVIIQSKLLPDSDITNPNATKKTRLIDMPASPSAVSPMLAGSPMMSPQPPLLRSPGLLNSRTLKILENSRAEIEKKQKLRMAQLASMNNGKPQLTTSLASPTIKSSDSPSRIGILRESISNQVKHVSFADQATVIVIDDSPPESPSGEELPHTPTKSASPTPSQPTSSSTAPLIVETGVLGSSENSRLLLSPLTQIQSEPEEYSPPTSLPTVTSAATVVNRRRKSTSPRRLISRSNTRQQNLASLKNIPAARKRFCALLESRSMPEVLWKKASVPPVIPTSTTCTPPIFSDITSTSKSPTEVEVLEETQMSPLSQVTITATTTDENQSLNRVEVIEESPDISENVEISSSVENEEIGDSAIPDVITDTQVEENANNEQESETATTVASNQPEPMDVAEIVDTEVEVTCLVPQGSSETSPNNVEEEGEVEEGVHLDRIKQALRTIGEELPTLTREQQKNLVMEIIAFLHPFCSS</sequence>
<feature type="compositionally biased region" description="Polar residues" evidence="1">
    <location>
        <begin position="634"/>
        <end position="649"/>
    </location>
</feature>
<accession>A0A564YZX0</accession>
<feature type="region of interest" description="Disordered" evidence="1">
    <location>
        <begin position="968"/>
        <end position="987"/>
    </location>
</feature>
<feature type="compositionally biased region" description="Polar residues" evidence="1">
    <location>
        <begin position="1083"/>
        <end position="1095"/>
    </location>
</feature>
<feature type="region of interest" description="Disordered" evidence="1">
    <location>
        <begin position="1015"/>
        <end position="1048"/>
    </location>
</feature>
<feature type="compositionally biased region" description="Low complexity" evidence="1">
    <location>
        <begin position="1023"/>
        <end position="1048"/>
    </location>
</feature>
<dbReference type="Proteomes" id="UP000321570">
    <property type="component" value="Unassembled WGS sequence"/>
</dbReference>
<feature type="region of interest" description="Disordered" evidence="1">
    <location>
        <begin position="793"/>
        <end position="837"/>
    </location>
</feature>
<feature type="region of interest" description="Disordered" evidence="1">
    <location>
        <begin position="538"/>
        <end position="575"/>
    </location>
</feature>
<feature type="region of interest" description="Disordered" evidence="1">
    <location>
        <begin position="596"/>
        <end position="656"/>
    </location>
</feature>
<gene>
    <name evidence="2" type="ORF">WMSIL1_LOCUS11256</name>
</gene>
<evidence type="ECO:0000313" key="2">
    <source>
        <dbReference type="EMBL" id="VUZ52782.1"/>
    </source>
</evidence>
<feature type="region of interest" description="Disordered" evidence="1">
    <location>
        <begin position="749"/>
        <end position="776"/>
    </location>
</feature>
<dbReference type="EMBL" id="CABIJS010000532">
    <property type="protein sequence ID" value="VUZ52782.1"/>
    <property type="molecule type" value="Genomic_DNA"/>
</dbReference>
<feature type="compositionally biased region" description="Low complexity" evidence="1">
    <location>
        <begin position="810"/>
        <end position="831"/>
    </location>
</feature>
<protein>
    <submittedName>
        <fullName evidence="2">Uncharacterized protein</fullName>
    </submittedName>
</protein>
<evidence type="ECO:0000256" key="1">
    <source>
        <dbReference type="SAM" id="MobiDB-lite"/>
    </source>
</evidence>
<evidence type="ECO:0000313" key="3">
    <source>
        <dbReference type="Proteomes" id="UP000321570"/>
    </source>
</evidence>
<name>A0A564YZX0_HYMDI</name>
<feature type="compositionally biased region" description="Basic and acidic residues" evidence="1">
    <location>
        <begin position="753"/>
        <end position="766"/>
    </location>
</feature>
<reference evidence="2 3" key="1">
    <citation type="submission" date="2019-07" db="EMBL/GenBank/DDBJ databases">
        <authorList>
            <person name="Jastrzebski P J."/>
            <person name="Paukszto L."/>
            <person name="Jastrzebski P J."/>
        </authorList>
    </citation>
    <scope>NUCLEOTIDE SEQUENCE [LARGE SCALE GENOMIC DNA]</scope>
    <source>
        <strain evidence="2 3">WMS-il1</strain>
    </source>
</reference>
<organism evidence="2 3">
    <name type="scientific">Hymenolepis diminuta</name>
    <name type="common">Rat tapeworm</name>
    <dbReference type="NCBI Taxonomy" id="6216"/>
    <lineage>
        <taxon>Eukaryota</taxon>
        <taxon>Metazoa</taxon>
        <taxon>Spiralia</taxon>
        <taxon>Lophotrochozoa</taxon>
        <taxon>Platyhelminthes</taxon>
        <taxon>Cestoda</taxon>
        <taxon>Eucestoda</taxon>
        <taxon>Cyclophyllidea</taxon>
        <taxon>Hymenolepididae</taxon>
        <taxon>Hymenolepis</taxon>
    </lineage>
</organism>
<keyword evidence="3" id="KW-1185">Reference proteome</keyword>
<feature type="region of interest" description="Disordered" evidence="1">
    <location>
        <begin position="1076"/>
        <end position="1118"/>
    </location>
</feature>